<feature type="signal peptide" evidence="1">
    <location>
        <begin position="1"/>
        <end position="24"/>
    </location>
</feature>
<name>A0AA43QYC4_9LECA</name>
<proteinExistence type="predicted"/>
<dbReference type="EMBL" id="JAPUFD010000023">
    <property type="protein sequence ID" value="MDI1493163.1"/>
    <property type="molecule type" value="Genomic_DNA"/>
</dbReference>
<organism evidence="2 3">
    <name type="scientific">Ramalina farinacea</name>
    <dbReference type="NCBI Taxonomy" id="258253"/>
    <lineage>
        <taxon>Eukaryota</taxon>
        <taxon>Fungi</taxon>
        <taxon>Dikarya</taxon>
        <taxon>Ascomycota</taxon>
        <taxon>Pezizomycotina</taxon>
        <taxon>Lecanoromycetes</taxon>
        <taxon>OSLEUM clade</taxon>
        <taxon>Lecanoromycetidae</taxon>
        <taxon>Lecanorales</taxon>
        <taxon>Lecanorineae</taxon>
        <taxon>Ramalinaceae</taxon>
        <taxon>Ramalina</taxon>
    </lineage>
</organism>
<sequence length="135" mass="13496">MMLSITITTTTITLLSSIFAIVTGVPVPDDAGSQAIATRDSPGIPADIPGPPVGQCSLLVFSGTLLPLGGTPTSVKGNGIAPSEVGEPEVVVINMGKDIVGGPVTLAPQSPGFAASVPLNEDMIVAAQTLYVNAE</sequence>
<gene>
    <name evidence="2" type="ORF">OHK93_004950</name>
</gene>
<feature type="chain" id="PRO_5041234738" evidence="1">
    <location>
        <begin position="25"/>
        <end position="135"/>
    </location>
</feature>
<evidence type="ECO:0000313" key="2">
    <source>
        <dbReference type="EMBL" id="MDI1493163.1"/>
    </source>
</evidence>
<protein>
    <submittedName>
        <fullName evidence="2">Uncharacterized protein</fullName>
    </submittedName>
</protein>
<keyword evidence="1" id="KW-0732">Signal</keyword>
<comment type="caution">
    <text evidence="2">The sequence shown here is derived from an EMBL/GenBank/DDBJ whole genome shotgun (WGS) entry which is preliminary data.</text>
</comment>
<evidence type="ECO:0000313" key="3">
    <source>
        <dbReference type="Proteomes" id="UP001161017"/>
    </source>
</evidence>
<dbReference type="AlphaFoldDB" id="A0AA43QYC4"/>
<dbReference type="Proteomes" id="UP001161017">
    <property type="component" value="Unassembled WGS sequence"/>
</dbReference>
<keyword evidence="3" id="KW-1185">Reference proteome</keyword>
<reference evidence="2" key="1">
    <citation type="journal article" date="2023" name="Genome Biol. Evol.">
        <title>First Whole Genome Sequence and Flow Cytometry Genome Size Data for the Lichen-Forming Fungus Ramalina farinacea (Ascomycota).</title>
        <authorList>
            <person name="Llewellyn T."/>
            <person name="Mian S."/>
            <person name="Hill R."/>
            <person name="Leitch I.J."/>
            <person name="Gaya E."/>
        </authorList>
    </citation>
    <scope>NUCLEOTIDE SEQUENCE</scope>
    <source>
        <strain evidence="2">LIQ254RAFAR</strain>
    </source>
</reference>
<accession>A0AA43QYC4</accession>
<evidence type="ECO:0000256" key="1">
    <source>
        <dbReference type="SAM" id="SignalP"/>
    </source>
</evidence>